<dbReference type="EMBL" id="FR872582">
    <property type="protein sequence ID" value="CCB89006.1"/>
    <property type="molecule type" value="Genomic_DNA"/>
</dbReference>
<keyword evidence="2" id="KW-1185">Reference proteome</keyword>
<protein>
    <submittedName>
        <fullName evidence="1">Uncharacterized protein</fullName>
    </submittedName>
</protein>
<accession>F8L886</accession>
<proteinExistence type="predicted"/>
<evidence type="ECO:0000313" key="1">
    <source>
        <dbReference type="EMBL" id="CCB89006.1"/>
    </source>
</evidence>
<gene>
    <name evidence="1" type="ordered locus">SNE_A11290</name>
</gene>
<dbReference type="AlphaFoldDB" id="F8L886"/>
<name>F8L886_SIMNZ</name>
<organism evidence="1 2">
    <name type="scientific">Simkania negevensis (strain ATCC VR-1471 / DSM 27360 / Z)</name>
    <dbReference type="NCBI Taxonomy" id="331113"/>
    <lineage>
        <taxon>Bacteria</taxon>
        <taxon>Pseudomonadati</taxon>
        <taxon>Chlamydiota</taxon>
        <taxon>Chlamydiia</taxon>
        <taxon>Parachlamydiales</taxon>
        <taxon>Simkaniaceae</taxon>
        <taxon>Simkania</taxon>
    </lineage>
</organism>
<dbReference type="RefSeq" id="WP_013943473.1">
    <property type="nucleotide sequence ID" value="NC_015713.1"/>
</dbReference>
<reference evidence="1 2" key="2">
    <citation type="journal article" date="2011" name="Mol. Biol. Evol.">
        <title>Unity in variety--the pan-genome of the Chlamydiae.</title>
        <authorList>
            <person name="Collingro A."/>
            <person name="Tischler P."/>
            <person name="Weinmaier T."/>
            <person name="Penz T."/>
            <person name="Heinz E."/>
            <person name="Brunham R.C."/>
            <person name="Read T.D."/>
            <person name="Bavoil P.M."/>
            <person name="Sachse K."/>
            <person name="Kahane S."/>
            <person name="Friedman M.G."/>
            <person name="Rattei T."/>
            <person name="Myers G.S."/>
            <person name="Horn M."/>
        </authorList>
    </citation>
    <scope>NUCLEOTIDE SEQUENCE [LARGE SCALE GENOMIC DNA]</scope>
    <source>
        <strain evidence="2">ATCC VR-1471 / Z</strain>
    </source>
</reference>
<dbReference type="KEGG" id="sng:SNE_A11290"/>
<sequence length="189" mass="21599">MEGCVGNGGDLDEAIQRNEEKINTKAQEHFTLLKQVYKRDVSLEYCKAGVIFKVLQEDPVFLDAIKTKLSATALFIVKLDKEDLAACMTSGDCKEYKAREVPPQKIIKVIMSRQFENQALHDTFKDKIEFVESVDSTMTYSYKSQGENAQIRSFEIKTKVPDYESAVKRILSNGDGEKKPIYTHMTRLW</sequence>
<reference key="1">
    <citation type="journal article" date="2011" name="Mol. Biol. Evol.">
        <title>Unity in variety -- the pan-genome of the Chlamydiae.</title>
        <authorList>
            <person name="Collingro A."/>
            <person name="Tischler P."/>
            <person name="Weinmaier T."/>
            <person name="Penz T."/>
            <person name="Heinz E."/>
            <person name="Brunham R.C."/>
            <person name="Read T.D."/>
            <person name="Bavoil P.M."/>
            <person name="Sachse K."/>
            <person name="Kahane S."/>
            <person name="Friedman M.G."/>
            <person name="Rattei T."/>
            <person name="Myers G.S.A."/>
            <person name="Horn M."/>
        </authorList>
    </citation>
    <scope>NUCLEOTIDE SEQUENCE</scope>
    <source>
        <strain>Z</strain>
    </source>
</reference>
<evidence type="ECO:0000313" key="2">
    <source>
        <dbReference type="Proteomes" id="UP000000496"/>
    </source>
</evidence>
<dbReference type="Proteomes" id="UP000000496">
    <property type="component" value="Chromosome gsn.131"/>
</dbReference>
<dbReference type="HOGENOM" id="CLU_1433590_0_0_0"/>